<dbReference type="SUPFAM" id="SSF52518">
    <property type="entry name" value="Thiamin diphosphate-binding fold (THDP-binding)"/>
    <property type="match status" value="2"/>
</dbReference>
<dbReference type="InterPro" id="IPR029061">
    <property type="entry name" value="THDP-binding"/>
</dbReference>
<dbReference type="EMBL" id="JANCYW010000002">
    <property type="protein sequence ID" value="KAK4534704.1"/>
    <property type="molecule type" value="Genomic_DNA"/>
</dbReference>
<comment type="cofactor">
    <cofactor evidence="2">
        <name>thiamine diphosphate</name>
        <dbReference type="ChEBI" id="CHEBI:58937"/>
    </cofactor>
</comment>
<keyword evidence="13" id="KW-0414">Isoprene biosynthesis</keyword>
<dbReference type="PROSITE" id="PS00802">
    <property type="entry name" value="TRANSKETOLASE_2"/>
    <property type="match status" value="1"/>
</dbReference>
<evidence type="ECO:0000256" key="2">
    <source>
        <dbReference type="ARBA" id="ARBA00001964"/>
    </source>
</evidence>
<keyword evidence="10" id="KW-0630">Potassium</keyword>
<comment type="subunit">
    <text evidence="5">Homodimer.</text>
</comment>
<dbReference type="InterPro" id="IPR020826">
    <property type="entry name" value="Transketolase_BS"/>
</dbReference>
<evidence type="ECO:0000256" key="4">
    <source>
        <dbReference type="ARBA" id="ARBA00011081"/>
    </source>
</evidence>
<dbReference type="AlphaFoldDB" id="A0AAV9IQV6"/>
<dbReference type="GO" id="GO:0008661">
    <property type="term" value="F:1-deoxy-D-xylulose-5-phosphate synthase activity"/>
    <property type="evidence" value="ECO:0007669"/>
    <property type="project" value="UniProtKB-EC"/>
</dbReference>
<dbReference type="InterPro" id="IPR033248">
    <property type="entry name" value="Transketolase_C"/>
</dbReference>
<dbReference type="CDD" id="cd07033">
    <property type="entry name" value="TPP_PYR_DXS_TK_like"/>
    <property type="match status" value="1"/>
</dbReference>
<comment type="caution">
    <text evidence="15">The sequence shown here is derived from an EMBL/GenBank/DDBJ whole genome shotgun (WGS) entry which is preliminary data.</text>
</comment>
<dbReference type="GO" id="GO:0016114">
    <property type="term" value="P:terpenoid biosynthetic process"/>
    <property type="evidence" value="ECO:0007669"/>
    <property type="project" value="InterPro"/>
</dbReference>
<dbReference type="HAMAP" id="MF_00315">
    <property type="entry name" value="DXP_synth"/>
    <property type="match status" value="1"/>
</dbReference>
<feature type="domain" description="Transketolase-like pyrimidine-binding" evidence="14">
    <location>
        <begin position="414"/>
        <end position="579"/>
    </location>
</feature>
<dbReference type="GO" id="GO:0046872">
    <property type="term" value="F:metal ion binding"/>
    <property type="evidence" value="ECO:0007669"/>
    <property type="project" value="UniProtKB-KW"/>
</dbReference>
<dbReference type="PANTHER" id="PTHR43322">
    <property type="entry name" value="1-D-DEOXYXYLULOSE 5-PHOSPHATE SYNTHASE-RELATED"/>
    <property type="match status" value="1"/>
</dbReference>
<keyword evidence="12" id="KW-0786">Thiamine pyrophosphate</keyword>
<evidence type="ECO:0000256" key="8">
    <source>
        <dbReference type="ARBA" id="ARBA00022723"/>
    </source>
</evidence>
<keyword evidence="16" id="KW-1185">Reference proteome</keyword>
<dbReference type="NCBIfam" id="TIGR00204">
    <property type="entry name" value="dxs"/>
    <property type="match status" value="1"/>
</dbReference>
<gene>
    <name evidence="15" type="ORF">CDCA_CDCA02G0729</name>
</gene>
<keyword evidence="9" id="KW-0460">Magnesium</keyword>
<proteinExistence type="inferred from homology"/>
<dbReference type="SMART" id="SM00861">
    <property type="entry name" value="Transket_pyr"/>
    <property type="match status" value="1"/>
</dbReference>
<evidence type="ECO:0000256" key="6">
    <source>
        <dbReference type="ARBA" id="ARBA00013150"/>
    </source>
</evidence>
<accession>A0AAV9IQV6</accession>
<evidence type="ECO:0000256" key="10">
    <source>
        <dbReference type="ARBA" id="ARBA00022958"/>
    </source>
</evidence>
<keyword evidence="11" id="KW-0784">Thiamine biosynthesis</keyword>
<evidence type="ECO:0000256" key="9">
    <source>
        <dbReference type="ARBA" id="ARBA00022842"/>
    </source>
</evidence>
<sequence length="777" mass="83175">MYQEAAAENHLGFVAGPVVLKAGVALSNSLFPENRPGGWHAARGVRAAARSRTRRMPAVMATEGAAHDPGRRHGGYDRSAPLNTPLLDSVRYPEDLRGFSMSELKQLAHELRWDVLRSVSKTGGHLGASLGVVELTVALHYVFNTPEDHLIWDVSHQAYPHKILTGRRHRMNTLRKSGGISGFTRRAESVYDVFGAGHSSTSVSAALGMAVGRDLAGKKHHAVAIIGDGAITGGMAYEALNNAGHLNSRVIVILNDNGQVSLPTGTKSAAGTAPAGALSGYMSRLLTSKEFRDARALAKEFSRLFPDALQRAAAQMDEVARALVAQGAGANRETLFEQLGLYYVGPMDGHDLDMLVPVLKNIRDAPGNKPILLHVRTEKGYGYPPAEAAFDKYHGVSRFDINTGKQHSAPATAPSYTSVFAKALIAEADEDRKIVGITAAMPGGTGMGAFGDAHPTRCFDVGIAEQHAVTFAAGLSIEGYKPFCCIYSTFLQRGYDQVVHDVALQKLPVRFVLDRAGLVGNDGPTHHGSFDLAYLGCLPHLVIMAPSDEVELVNMVATARAYDDGPIVVRYPRGTAVGLEVLRSKFGYELETVPVRGKPLPIGRGRIIREKRARTPTATALGTGGSAEPFARGVAVLSLGARLLDAVHAAEQLEAVGVPCTVADARFMKPLDTDLVRRLMREHDALITIEEGSIGGFGDHVLHFAALDGLLDDGRCRVRPMVIPDVFIEAGTQSEQYEEAGLTAAHITRSALQLVGKGELRFRATASMSPVSDTPAR</sequence>
<comment type="cofactor">
    <cofactor evidence="1">
        <name>Mg(2+)</name>
        <dbReference type="ChEBI" id="CHEBI:18420"/>
    </cofactor>
</comment>
<evidence type="ECO:0000256" key="12">
    <source>
        <dbReference type="ARBA" id="ARBA00023052"/>
    </source>
</evidence>
<evidence type="ECO:0000256" key="7">
    <source>
        <dbReference type="ARBA" id="ARBA00022679"/>
    </source>
</evidence>
<organism evidence="15 16">
    <name type="scientific">Cyanidium caldarium</name>
    <name type="common">Red alga</name>
    <dbReference type="NCBI Taxonomy" id="2771"/>
    <lineage>
        <taxon>Eukaryota</taxon>
        <taxon>Rhodophyta</taxon>
        <taxon>Bangiophyceae</taxon>
        <taxon>Cyanidiales</taxon>
        <taxon>Cyanidiaceae</taxon>
        <taxon>Cyanidium</taxon>
    </lineage>
</organism>
<keyword evidence="8" id="KW-0479">Metal-binding</keyword>
<evidence type="ECO:0000256" key="13">
    <source>
        <dbReference type="ARBA" id="ARBA00023229"/>
    </source>
</evidence>
<evidence type="ECO:0000313" key="16">
    <source>
        <dbReference type="Proteomes" id="UP001301350"/>
    </source>
</evidence>
<dbReference type="PANTHER" id="PTHR43322:SF5">
    <property type="entry name" value="1-DEOXY-D-XYLULOSE-5-PHOSPHATE SYNTHASE, CHLOROPLASTIC"/>
    <property type="match status" value="1"/>
</dbReference>
<dbReference type="CDD" id="cd02007">
    <property type="entry name" value="TPP_DXS"/>
    <property type="match status" value="1"/>
</dbReference>
<dbReference type="Pfam" id="PF13292">
    <property type="entry name" value="DXP_synthase_N"/>
    <property type="match status" value="1"/>
</dbReference>
<dbReference type="NCBIfam" id="NF003933">
    <property type="entry name" value="PRK05444.2-2"/>
    <property type="match status" value="1"/>
</dbReference>
<dbReference type="GO" id="GO:0009228">
    <property type="term" value="P:thiamine biosynthetic process"/>
    <property type="evidence" value="ECO:0007669"/>
    <property type="project" value="UniProtKB-KW"/>
</dbReference>
<evidence type="ECO:0000256" key="5">
    <source>
        <dbReference type="ARBA" id="ARBA00011738"/>
    </source>
</evidence>
<dbReference type="Gene3D" id="3.40.50.970">
    <property type="match status" value="2"/>
</dbReference>
<dbReference type="SUPFAM" id="SSF52922">
    <property type="entry name" value="TK C-terminal domain-like"/>
    <property type="match status" value="1"/>
</dbReference>
<keyword evidence="7" id="KW-0808">Transferase</keyword>
<dbReference type="InterPro" id="IPR009014">
    <property type="entry name" value="Transketo_C/PFOR_II"/>
</dbReference>
<dbReference type="Gene3D" id="3.40.50.920">
    <property type="match status" value="1"/>
</dbReference>
<evidence type="ECO:0000256" key="11">
    <source>
        <dbReference type="ARBA" id="ARBA00022977"/>
    </source>
</evidence>
<dbReference type="EC" id="2.2.1.7" evidence="6"/>
<dbReference type="InterPro" id="IPR005475">
    <property type="entry name" value="Transketolase-like_Pyr-bd"/>
</dbReference>
<comment type="pathway">
    <text evidence="3">Metabolic intermediate biosynthesis; 1-deoxy-D-xylulose 5-phosphate biosynthesis; 1-deoxy-D-xylulose 5-phosphate from D-glyceraldehyde 3-phosphate and pyruvate: step 1/1.</text>
</comment>
<evidence type="ECO:0000259" key="14">
    <source>
        <dbReference type="SMART" id="SM00861"/>
    </source>
</evidence>
<name>A0AAV9IQV6_CYACA</name>
<evidence type="ECO:0000256" key="1">
    <source>
        <dbReference type="ARBA" id="ARBA00001946"/>
    </source>
</evidence>
<reference evidence="15 16" key="1">
    <citation type="submission" date="2022-07" db="EMBL/GenBank/DDBJ databases">
        <title>Genome-wide signatures of adaptation to extreme environments.</title>
        <authorList>
            <person name="Cho C.H."/>
            <person name="Yoon H.S."/>
        </authorList>
    </citation>
    <scope>NUCLEOTIDE SEQUENCE [LARGE SCALE GENOMIC DNA]</scope>
    <source>
        <strain evidence="15 16">DBV 063 E5</strain>
    </source>
</reference>
<dbReference type="FunFam" id="3.40.50.970:FF:000005">
    <property type="entry name" value="1-deoxy-D-xylulose-5-phosphate synthase"/>
    <property type="match status" value="1"/>
</dbReference>
<comment type="similarity">
    <text evidence="4">Belongs to the transketolase family. DXPS subfamily.</text>
</comment>
<protein>
    <recommendedName>
        <fullName evidence="6">1-deoxy-D-xylulose-5-phosphate synthase</fullName>
        <ecNumber evidence="6">2.2.1.7</ecNumber>
    </recommendedName>
</protein>
<dbReference type="Proteomes" id="UP001301350">
    <property type="component" value="Unassembled WGS sequence"/>
</dbReference>
<evidence type="ECO:0000313" key="15">
    <source>
        <dbReference type="EMBL" id="KAK4534704.1"/>
    </source>
</evidence>
<dbReference type="Pfam" id="PF02779">
    <property type="entry name" value="Transket_pyr"/>
    <property type="match status" value="1"/>
</dbReference>
<evidence type="ECO:0000256" key="3">
    <source>
        <dbReference type="ARBA" id="ARBA00004980"/>
    </source>
</evidence>
<dbReference type="InterPro" id="IPR005477">
    <property type="entry name" value="Dxylulose-5-P_synthase"/>
</dbReference>
<dbReference type="Pfam" id="PF02780">
    <property type="entry name" value="Transketolase_C"/>
    <property type="match status" value="1"/>
</dbReference>